<protein>
    <submittedName>
        <fullName evidence="3">Uncharacterized protein</fullName>
    </submittedName>
</protein>
<feature type="compositionally biased region" description="Polar residues" evidence="1">
    <location>
        <begin position="23"/>
        <end position="35"/>
    </location>
</feature>
<evidence type="ECO:0000313" key="3">
    <source>
        <dbReference type="WBParaSite" id="TMUE_2000009686.1"/>
    </source>
</evidence>
<dbReference type="Proteomes" id="UP000046395">
    <property type="component" value="Unassembled WGS sequence"/>
</dbReference>
<evidence type="ECO:0000256" key="1">
    <source>
        <dbReference type="SAM" id="MobiDB-lite"/>
    </source>
</evidence>
<accession>A0A5S6QQR8</accession>
<organism evidence="2 3">
    <name type="scientific">Trichuris muris</name>
    <name type="common">Mouse whipworm</name>
    <dbReference type="NCBI Taxonomy" id="70415"/>
    <lineage>
        <taxon>Eukaryota</taxon>
        <taxon>Metazoa</taxon>
        <taxon>Ecdysozoa</taxon>
        <taxon>Nematoda</taxon>
        <taxon>Enoplea</taxon>
        <taxon>Dorylaimia</taxon>
        <taxon>Trichinellida</taxon>
        <taxon>Trichuridae</taxon>
        <taxon>Trichuris</taxon>
    </lineage>
</organism>
<name>A0A5S6QQR8_TRIMR</name>
<proteinExistence type="predicted"/>
<dbReference type="AlphaFoldDB" id="A0A5S6QQR8"/>
<feature type="region of interest" description="Disordered" evidence="1">
    <location>
        <begin position="1"/>
        <end position="51"/>
    </location>
</feature>
<sequence>MSKEGANALETKEPSFRSVLQLDLSSPNEPEQNSCDTEKKNDRAANLARSRSTSYRKYREFLDDSCGKVSPGPVGFIKVPRRLVTQNRRLAVALDSGGHQTRRNRQTALSPSSSFSKCSLAATTFKASIDNVKSFTCK</sequence>
<keyword evidence="2" id="KW-1185">Reference proteome</keyword>
<dbReference type="WBParaSite" id="TMUE_2000009686.1">
    <property type="protein sequence ID" value="TMUE_2000009686.1"/>
    <property type="gene ID" value="WBGene00300693"/>
</dbReference>
<reference evidence="3" key="1">
    <citation type="submission" date="2019-12" db="UniProtKB">
        <authorList>
            <consortium name="WormBaseParasite"/>
        </authorList>
    </citation>
    <scope>IDENTIFICATION</scope>
</reference>
<evidence type="ECO:0000313" key="2">
    <source>
        <dbReference type="Proteomes" id="UP000046395"/>
    </source>
</evidence>